<evidence type="ECO:0000259" key="11">
    <source>
        <dbReference type="Pfam" id="PF01467"/>
    </source>
</evidence>
<dbReference type="Pfam" id="PF01467">
    <property type="entry name" value="CTP_transf_like"/>
    <property type="match status" value="1"/>
</dbReference>
<comment type="catalytic activity">
    <reaction evidence="9 10">
        <text>nicotinate beta-D-ribonucleotide + ATP + H(+) = deamido-NAD(+) + diphosphate</text>
        <dbReference type="Rhea" id="RHEA:22860"/>
        <dbReference type="ChEBI" id="CHEBI:15378"/>
        <dbReference type="ChEBI" id="CHEBI:30616"/>
        <dbReference type="ChEBI" id="CHEBI:33019"/>
        <dbReference type="ChEBI" id="CHEBI:57502"/>
        <dbReference type="ChEBI" id="CHEBI:58437"/>
        <dbReference type="EC" id="2.7.7.18"/>
    </reaction>
</comment>
<name>A0A0R2H887_PEDPE</name>
<dbReference type="NCBIfam" id="TIGR00125">
    <property type="entry name" value="cyt_tran_rel"/>
    <property type="match status" value="1"/>
</dbReference>
<evidence type="ECO:0000313" key="13">
    <source>
        <dbReference type="Proteomes" id="UP000196118"/>
    </source>
</evidence>
<keyword evidence="3 10" id="KW-0662">Pyridine nucleotide biosynthesis</keyword>
<dbReference type="SUPFAM" id="SSF52374">
    <property type="entry name" value="Nucleotidylyl transferase"/>
    <property type="match status" value="1"/>
</dbReference>
<dbReference type="AlphaFoldDB" id="A0A0R2H887"/>
<proteinExistence type="inferred from homology"/>
<dbReference type="NCBIfam" id="NF000841">
    <property type="entry name" value="PRK00071.1-4"/>
    <property type="match status" value="1"/>
</dbReference>
<dbReference type="EMBL" id="CP021474">
    <property type="protein sequence ID" value="ARW20032.1"/>
    <property type="molecule type" value="Genomic_DNA"/>
</dbReference>
<evidence type="ECO:0000256" key="3">
    <source>
        <dbReference type="ARBA" id="ARBA00022642"/>
    </source>
</evidence>
<evidence type="ECO:0000256" key="10">
    <source>
        <dbReference type="HAMAP-Rule" id="MF_00244"/>
    </source>
</evidence>
<dbReference type="InterPro" id="IPR004821">
    <property type="entry name" value="Cyt_trans-like"/>
</dbReference>
<keyword evidence="7 10" id="KW-0067">ATP-binding</keyword>
<dbReference type="CDD" id="cd02165">
    <property type="entry name" value="NMNAT"/>
    <property type="match status" value="1"/>
</dbReference>
<evidence type="ECO:0000256" key="6">
    <source>
        <dbReference type="ARBA" id="ARBA00022741"/>
    </source>
</evidence>
<evidence type="ECO:0000256" key="8">
    <source>
        <dbReference type="ARBA" id="ARBA00023027"/>
    </source>
</evidence>
<evidence type="ECO:0000256" key="2">
    <source>
        <dbReference type="ARBA" id="ARBA00005019"/>
    </source>
</evidence>
<dbReference type="RefSeq" id="WP_002833805.1">
    <property type="nucleotide sequence ID" value="NZ_BEWQ01000008.1"/>
</dbReference>
<accession>A0A8G0ZHJ2</accession>
<organism evidence="12 13">
    <name type="scientific">Pediococcus pentosaceus</name>
    <dbReference type="NCBI Taxonomy" id="1255"/>
    <lineage>
        <taxon>Bacteria</taxon>
        <taxon>Bacillati</taxon>
        <taxon>Bacillota</taxon>
        <taxon>Bacilli</taxon>
        <taxon>Lactobacillales</taxon>
        <taxon>Lactobacillaceae</taxon>
        <taxon>Pediococcus</taxon>
    </lineage>
</organism>
<feature type="domain" description="Cytidyltransferase-like" evidence="11">
    <location>
        <begin position="31"/>
        <end position="186"/>
    </location>
</feature>
<dbReference type="GO" id="GO:0004515">
    <property type="term" value="F:nicotinate-nucleotide adenylyltransferase activity"/>
    <property type="evidence" value="ECO:0007669"/>
    <property type="project" value="UniProtKB-UniRule"/>
</dbReference>
<comment type="pathway">
    <text evidence="2 10">Cofactor biosynthesis; NAD(+) biosynthesis; deamido-NAD(+) from nicotinate D-ribonucleotide: step 1/1.</text>
</comment>
<dbReference type="PANTHER" id="PTHR39321:SF3">
    <property type="entry name" value="PHOSPHOPANTETHEINE ADENYLYLTRANSFERASE"/>
    <property type="match status" value="1"/>
</dbReference>
<keyword evidence="5 10" id="KW-0548">Nucleotidyltransferase</keyword>
<dbReference type="EC" id="2.7.7.18" evidence="10"/>
<dbReference type="PANTHER" id="PTHR39321">
    <property type="entry name" value="NICOTINATE-NUCLEOTIDE ADENYLYLTRANSFERASE-RELATED"/>
    <property type="match status" value="1"/>
</dbReference>
<accession>A0A0R2H887</accession>
<comment type="function">
    <text evidence="1 10">Catalyzes the reversible adenylation of nicotinate mononucleotide (NaMN) to nicotinic acid adenine dinucleotide (NaAD).</text>
</comment>
<dbReference type="GO" id="GO:0009435">
    <property type="term" value="P:NAD+ biosynthetic process"/>
    <property type="evidence" value="ECO:0007669"/>
    <property type="project" value="UniProtKB-UniRule"/>
</dbReference>
<reference evidence="12 13" key="1">
    <citation type="submission" date="2017-05" db="EMBL/GenBank/DDBJ databases">
        <title>Genome sequence of Pediococcus pentosaceus strain SRCM100892.</title>
        <authorList>
            <person name="Cho S.H."/>
        </authorList>
    </citation>
    <scope>NUCLEOTIDE SEQUENCE [LARGE SCALE GENOMIC DNA]</scope>
    <source>
        <strain evidence="12 13">SRCM100892</strain>
    </source>
</reference>
<keyword evidence="6 10" id="KW-0547">Nucleotide-binding</keyword>
<dbReference type="NCBIfam" id="TIGR00482">
    <property type="entry name" value="nicotinate (nicotinamide) nucleotide adenylyltransferase"/>
    <property type="match status" value="1"/>
</dbReference>
<dbReference type="GO" id="GO:0005524">
    <property type="term" value="F:ATP binding"/>
    <property type="evidence" value="ECO:0007669"/>
    <property type="project" value="UniProtKB-KW"/>
</dbReference>
<dbReference type="NCBIfam" id="NF000840">
    <property type="entry name" value="PRK00071.1-3"/>
    <property type="match status" value="1"/>
</dbReference>
<evidence type="ECO:0000256" key="9">
    <source>
        <dbReference type="ARBA" id="ARBA00048721"/>
    </source>
</evidence>
<dbReference type="Gene3D" id="3.40.50.620">
    <property type="entry name" value="HUPs"/>
    <property type="match status" value="1"/>
</dbReference>
<keyword evidence="4 10" id="KW-0808">Transferase</keyword>
<keyword evidence="8 10" id="KW-0520">NAD</keyword>
<evidence type="ECO:0000313" key="12">
    <source>
        <dbReference type="EMBL" id="ARW20032.1"/>
    </source>
</evidence>
<protein>
    <recommendedName>
        <fullName evidence="10">Probable nicotinate-nucleotide adenylyltransferase</fullName>
        <ecNumber evidence="10">2.7.7.18</ecNumber>
    </recommendedName>
    <alternativeName>
        <fullName evidence="10">Deamido-NAD(+) diphosphorylase</fullName>
    </alternativeName>
    <alternativeName>
        <fullName evidence="10">Deamido-NAD(+) pyrophosphorylase</fullName>
    </alternativeName>
    <alternativeName>
        <fullName evidence="10">Nicotinate mononucleotide adenylyltransferase</fullName>
        <shortName evidence="10">NaMN adenylyltransferase</shortName>
    </alternativeName>
</protein>
<gene>
    <name evidence="10" type="primary">nadD</name>
    <name evidence="12" type="ORF">S100892_01461</name>
</gene>
<dbReference type="InterPro" id="IPR014729">
    <property type="entry name" value="Rossmann-like_a/b/a_fold"/>
</dbReference>
<dbReference type="UniPathway" id="UPA00253">
    <property type="reaction ID" value="UER00332"/>
</dbReference>
<evidence type="ECO:0000256" key="5">
    <source>
        <dbReference type="ARBA" id="ARBA00022695"/>
    </source>
</evidence>
<evidence type="ECO:0000256" key="7">
    <source>
        <dbReference type="ARBA" id="ARBA00022840"/>
    </source>
</evidence>
<dbReference type="HAMAP" id="MF_00244">
    <property type="entry name" value="NaMN_adenylyltr"/>
    <property type="match status" value="1"/>
</dbReference>
<dbReference type="InterPro" id="IPR005248">
    <property type="entry name" value="NadD/NMNAT"/>
</dbReference>
<sequence>MIATKSKTVSGVQVEVVEEPLIQKKGKKIGILGGTFNPPHIAHLLIAEQVGSQLGLDKVLFIPDFIPPHVDEKKTIPAEHRVEMVRLAIQDNPLFDLDLIEINRGGSSYSYDTVKELKQLHPENDYYFIIGGDMADYLPTWHRIDELVKMVQFVGVDRPKYQRQEQYPIIWVDVPKMDISSTKIRKNVKNGCSIRYQVPESVEKYIKEHRLYEQ</sequence>
<evidence type="ECO:0000256" key="1">
    <source>
        <dbReference type="ARBA" id="ARBA00002324"/>
    </source>
</evidence>
<dbReference type="Proteomes" id="UP000196118">
    <property type="component" value="Chromosome"/>
</dbReference>
<comment type="similarity">
    <text evidence="10">Belongs to the NadD family.</text>
</comment>
<evidence type="ECO:0000256" key="4">
    <source>
        <dbReference type="ARBA" id="ARBA00022679"/>
    </source>
</evidence>